<dbReference type="AlphaFoldDB" id="A0A4S4LGC2"/>
<evidence type="ECO:0000256" key="2">
    <source>
        <dbReference type="SAM" id="Phobius"/>
    </source>
</evidence>
<organism evidence="3 4">
    <name type="scientific">Phellinidium pouzarii</name>
    <dbReference type="NCBI Taxonomy" id="167371"/>
    <lineage>
        <taxon>Eukaryota</taxon>
        <taxon>Fungi</taxon>
        <taxon>Dikarya</taxon>
        <taxon>Basidiomycota</taxon>
        <taxon>Agaricomycotina</taxon>
        <taxon>Agaricomycetes</taxon>
        <taxon>Hymenochaetales</taxon>
        <taxon>Hymenochaetaceae</taxon>
        <taxon>Phellinidium</taxon>
    </lineage>
</organism>
<keyword evidence="2" id="KW-0472">Membrane</keyword>
<dbReference type="EMBL" id="SGPK01000028">
    <property type="protein sequence ID" value="THH10745.1"/>
    <property type="molecule type" value="Genomic_DNA"/>
</dbReference>
<dbReference type="OrthoDB" id="276261at2759"/>
<reference evidence="3 4" key="1">
    <citation type="submission" date="2019-02" db="EMBL/GenBank/DDBJ databases">
        <title>Genome sequencing of the rare red list fungi Phellinidium pouzarii.</title>
        <authorList>
            <person name="Buettner E."/>
            <person name="Kellner H."/>
        </authorList>
    </citation>
    <scope>NUCLEOTIDE SEQUENCE [LARGE SCALE GENOMIC DNA]</scope>
    <source>
        <strain evidence="3 4">DSM 108285</strain>
    </source>
</reference>
<protein>
    <submittedName>
        <fullName evidence="3">Uncharacterized protein</fullName>
    </submittedName>
</protein>
<keyword evidence="1" id="KW-0521">NADP</keyword>
<keyword evidence="2" id="KW-0812">Transmembrane</keyword>
<keyword evidence="2" id="KW-1133">Transmembrane helix</keyword>
<sequence length="188" mass="19899">MGGSITLTIGSVLYRPKSTWYVLVGIAGAVEALAWGLALNLTPVRVNVVSSTICGTASWSRTMCAACRSIWTSRGLASNQEVNNGGASVLNTSSVLDLSKSETDDWPVTSLDRSIVHPLMAASLRHEGSFVVAVLEGQGIGHEVGIAALDKDTGRVSLIQLADCQTWTNVSLWLVTFLALASPTELRL</sequence>
<dbReference type="Pfam" id="PF23441">
    <property type="entry name" value="SDR"/>
    <property type="match status" value="1"/>
</dbReference>
<dbReference type="Proteomes" id="UP000308199">
    <property type="component" value="Unassembled WGS sequence"/>
</dbReference>
<dbReference type="InterPro" id="IPR057571">
    <property type="entry name" value="SDR_PhqE-like"/>
</dbReference>
<feature type="transmembrane region" description="Helical" evidence="2">
    <location>
        <begin position="20"/>
        <end position="41"/>
    </location>
</feature>
<comment type="caution">
    <text evidence="3">The sequence shown here is derived from an EMBL/GenBank/DDBJ whole genome shotgun (WGS) entry which is preliminary data.</text>
</comment>
<evidence type="ECO:0000313" key="4">
    <source>
        <dbReference type="Proteomes" id="UP000308199"/>
    </source>
</evidence>
<accession>A0A4S4LGC2</accession>
<name>A0A4S4LGC2_9AGAM</name>
<keyword evidence="4" id="KW-1185">Reference proteome</keyword>
<proteinExistence type="predicted"/>
<gene>
    <name evidence="3" type="ORF">EW145_g1106</name>
</gene>
<evidence type="ECO:0000313" key="3">
    <source>
        <dbReference type="EMBL" id="THH10745.1"/>
    </source>
</evidence>
<evidence type="ECO:0000256" key="1">
    <source>
        <dbReference type="ARBA" id="ARBA00022857"/>
    </source>
</evidence>